<proteinExistence type="predicted"/>
<dbReference type="PANTHER" id="PTHR20938">
    <property type="entry name" value="INTEGRATOR COMPLEX SUBUNIT 4"/>
    <property type="match status" value="1"/>
</dbReference>
<keyword evidence="2" id="KW-0539">Nucleus</keyword>
<gene>
    <name evidence="5" type="ORF">AKO1_009629</name>
</gene>
<dbReference type="EMBL" id="JAOPGA020001721">
    <property type="protein sequence ID" value="KAL0490803.1"/>
    <property type="molecule type" value="Genomic_DNA"/>
</dbReference>
<reference evidence="5 6" key="1">
    <citation type="submission" date="2024-03" db="EMBL/GenBank/DDBJ databases">
        <title>The Acrasis kona genome and developmental transcriptomes reveal deep origins of eukaryotic multicellular pathways.</title>
        <authorList>
            <person name="Sheikh S."/>
            <person name="Fu C.-J."/>
            <person name="Brown M.W."/>
            <person name="Baldauf S.L."/>
        </authorList>
    </citation>
    <scope>NUCLEOTIDE SEQUENCE [LARGE SCALE GENOMIC DNA]</scope>
    <source>
        <strain evidence="5 6">ATCC MYA-3509</strain>
    </source>
</reference>
<dbReference type="AlphaFoldDB" id="A0AAW2ZLR2"/>
<dbReference type="GO" id="GO:0005634">
    <property type="term" value="C:nucleus"/>
    <property type="evidence" value="ECO:0007669"/>
    <property type="project" value="UniProtKB-SubCell"/>
</dbReference>
<evidence type="ECO:0000256" key="3">
    <source>
        <dbReference type="SAM" id="MobiDB-lite"/>
    </source>
</evidence>
<evidence type="ECO:0000313" key="6">
    <source>
        <dbReference type="Proteomes" id="UP001431209"/>
    </source>
</evidence>
<evidence type="ECO:0000313" key="5">
    <source>
        <dbReference type="EMBL" id="KAL0490803.1"/>
    </source>
</evidence>
<feature type="domain" description="Integrator complex subunit 4/Protein SIEL C-terminal Ig-like" evidence="4">
    <location>
        <begin position="600"/>
        <end position="722"/>
    </location>
</feature>
<comment type="caution">
    <text evidence="5">The sequence shown here is derived from an EMBL/GenBank/DDBJ whole genome shotgun (WGS) entry which is preliminary data.</text>
</comment>
<comment type="subcellular location">
    <subcellularLocation>
        <location evidence="1">Nucleus</location>
    </subcellularLocation>
</comment>
<evidence type="ECO:0000256" key="1">
    <source>
        <dbReference type="ARBA" id="ARBA00004123"/>
    </source>
</evidence>
<accession>A0AAW2ZLR2</accession>
<sequence>MSKTSSSQSTFISSMSDRDGRVRAQSIRSLSTFLTIHQNDENDITSAHDVIVHALSDDDFRVRSEAMRLMVQITNKHPQQSSITSKLMLIEDAFVRLCTMVRDYDVNVRSAACAYLGKLQDPSDLLSTDLLLATFDKISLDYVPPHLQKKHSQQGTQPKVAQSEPTFDENDSRIYADAIGTFVLGLEDEHRAVRLSCLQSIATLSNKNHEFAHRSVDFLIEMFNDEIDEVRIASIQCLSELAKNLILKMNQNQLQISLVLLNDRNVDIRMAVYELLSRVVLSGGCNHSLQIAFDKLSNRHSTTSLHREANCILNCIAQLGRNHPRESELILYDLLQTKCHLMTPEQDLDLNSKYVCALVLLYSASALNPNIFALMPHHIRSKHLNEMKNRFPNLIKTDCINVGHFYATLQSLPISDPPSKSPSDLDLEESSKRLKRGFEKVRLLAKCGELKFAKSTLALLRKEMSRSTPLIRFCRLYSQMCMAYLTMLLSEHHTVQSTKIHITVVRLCNKIIVLYDDGPDGELVRQMMVVKSMVALHLRLTSGENSSADAALDEMMASRIKKGCAVLKDIDWSLQCVNDLFPCFLVPRDDVLNRMTGFLITSPQSNTPDRAVAFPSCIPLILKVECEIPKCDLKCKLLVRFPDASHVLFPLLNDGQDGDGIIQTEIRLEMEAWTESAPLEFEIVCEYKEEDVEFVGDYQDDALNRKFVVVTKKPVQLHVNPHR</sequence>
<dbReference type="InterPro" id="IPR057412">
    <property type="entry name" value="INTS4_C"/>
</dbReference>
<dbReference type="Pfam" id="PF25458">
    <property type="entry name" value="INTS4_C"/>
    <property type="match status" value="1"/>
</dbReference>
<protein>
    <recommendedName>
        <fullName evidence="4">Integrator complex subunit 4/Protein SIEL C-terminal Ig-like domain-containing protein</fullName>
    </recommendedName>
</protein>
<dbReference type="Proteomes" id="UP001431209">
    <property type="component" value="Unassembled WGS sequence"/>
</dbReference>
<dbReference type="SUPFAM" id="SSF48371">
    <property type="entry name" value="ARM repeat"/>
    <property type="match status" value="1"/>
</dbReference>
<keyword evidence="6" id="KW-1185">Reference proteome</keyword>
<organism evidence="5 6">
    <name type="scientific">Acrasis kona</name>
    <dbReference type="NCBI Taxonomy" id="1008807"/>
    <lineage>
        <taxon>Eukaryota</taxon>
        <taxon>Discoba</taxon>
        <taxon>Heterolobosea</taxon>
        <taxon>Tetramitia</taxon>
        <taxon>Eutetramitia</taxon>
        <taxon>Acrasidae</taxon>
        <taxon>Acrasis</taxon>
    </lineage>
</organism>
<dbReference type="Pfam" id="PF20168">
    <property type="entry name" value="PDS5"/>
    <property type="match status" value="1"/>
</dbReference>
<feature type="compositionally biased region" description="Polar residues" evidence="3">
    <location>
        <begin position="153"/>
        <end position="165"/>
    </location>
</feature>
<dbReference type="InterPro" id="IPR011989">
    <property type="entry name" value="ARM-like"/>
</dbReference>
<dbReference type="InterPro" id="IPR016024">
    <property type="entry name" value="ARM-type_fold"/>
</dbReference>
<feature type="region of interest" description="Disordered" evidence="3">
    <location>
        <begin position="147"/>
        <end position="166"/>
    </location>
</feature>
<evidence type="ECO:0000259" key="4">
    <source>
        <dbReference type="Pfam" id="PF25458"/>
    </source>
</evidence>
<dbReference type="Gene3D" id="1.25.10.10">
    <property type="entry name" value="Leucine-rich Repeat Variant"/>
    <property type="match status" value="2"/>
</dbReference>
<evidence type="ECO:0000256" key="2">
    <source>
        <dbReference type="ARBA" id="ARBA00023242"/>
    </source>
</evidence>
<name>A0AAW2ZLR2_9EUKA</name>
<dbReference type="PANTHER" id="PTHR20938:SF0">
    <property type="entry name" value="INTEGRATOR COMPLEX SUBUNIT 4"/>
    <property type="match status" value="1"/>
</dbReference>